<keyword evidence="3" id="KW-1185">Reference proteome</keyword>
<gene>
    <name evidence="2" type="ORF">CY34DRAFT_108502</name>
</gene>
<evidence type="ECO:0000256" key="1">
    <source>
        <dbReference type="SAM" id="MobiDB-lite"/>
    </source>
</evidence>
<dbReference type="EMBL" id="KN835372">
    <property type="protein sequence ID" value="KIK38828.1"/>
    <property type="molecule type" value="Genomic_DNA"/>
</dbReference>
<feature type="region of interest" description="Disordered" evidence="1">
    <location>
        <begin position="142"/>
        <end position="176"/>
    </location>
</feature>
<protein>
    <submittedName>
        <fullName evidence="2">Uncharacterized protein</fullName>
    </submittedName>
</protein>
<evidence type="ECO:0000313" key="2">
    <source>
        <dbReference type="EMBL" id="KIK38828.1"/>
    </source>
</evidence>
<reference evidence="3" key="2">
    <citation type="submission" date="2015-01" db="EMBL/GenBank/DDBJ databases">
        <title>Evolutionary Origins and Diversification of the Mycorrhizal Mutualists.</title>
        <authorList>
            <consortium name="DOE Joint Genome Institute"/>
            <consortium name="Mycorrhizal Genomics Consortium"/>
            <person name="Kohler A."/>
            <person name="Kuo A."/>
            <person name="Nagy L.G."/>
            <person name="Floudas D."/>
            <person name="Copeland A."/>
            <person name="Barry K.W."/>
            <person name="Cichocki N."/>
            <person name="Veneault-Fourrey C."/>
            <person name="LaButti K."/>
            <person name="Lindquist E.A."/>
            <person name="Lipzen A."/>
            <person name="Lundell T."/>
            <person name="Morin E."/>
            <person name="Murat C."/>
            <person name="Riley R."/>
            <person name="Ohm R."/>
            <person name="Sun H."/>
            <person name="Tunlid A."/>
            <person name="Henrissat B."/>
            <person name="Grigoriev I.V."/>
            <person name="Hibbett D.S."/>
            <person name="Martin F."/>
        </authorList>
    </citation>
    <scope>NUCLEOTIDE SEQUENCE [LARGE SCALE GENOMIC DNA]</scope>
    <source>
        <strain evidence="3">UH-Slu-Lm8-n1</strain>
    </source>
</reference>
<accession>A0A0D0B4N1</accession>
<proteinExistence type="predicted"/>
<evidence type="ECO:0000313" key="3">
    <source>
        <dbReference type="Proteomes" id="UP000054485"/>
    </source>
</evidence>
<sequence length="176" mass="19238">MIPYNLEVSSYEISVCYILLPHAKKQVKCKSLEVSKPQPQPKKPQAVEVSSTPLVSLHLDGTIPDEPGRCSGHANVGTGGRNAQLEKIGVLLKAPSQALEPPYSKGRGHRPKVAPPPYSSSATIDDNIDLALYDIHLVELQPPKANISSDDDSNDNKGNKEDEEDEEKEISYQQID</sequence>
<dbReference type="HOGENOM" id="CLU_1526158_0_0_1"/>
<dbReference type="Proteomes" id="UP000054485">
    <property type="component" value="Unassembled WGS sequence"/>
</dbReference>
<organism evidence="2 3">
    <name type="scientific">Suillus luteus UH-Slu-Lm8-n1</name>
    <dbReference type="NCBI Taxonomy" id="930992"/>
    <lineage>
        <taxon>Eukaryota</taxon>
        <taxon>Fungi</taxon>
        <taxon>Dikarya</taxon>
        <taxon>Basidiomycota</taxon>
        <taxon>Agaricomycotina</taxon>
        <taxon>Agaricomycetes</taxon>
        <taxon>Agaricomycetidae</taxon>
        <taxon>Boletales</taxon>
        <taxon>Suillineae</taxon>
        <taxon>Suillaceae</taxon>
        <taxon>Suillus</taxon>
    </lineage>
</organism>
<name>A0A0D0B4N1_9AGAM</name>
<feature type="region of interest" description="Disordered" evidence="1">
    <location>
        <begin position="96"/>
        <end position="122"/>
    </location>
</feature>
<dbReference type="InParanoid" id="A0A0D0B4N1"/>
<dbReference type="AlphaFoldDB" id="A0A0D0B4N1"/>
<reference evidence="2 3" key="1">
    <citation type="submission" date="2014-04" db="EMBL/GenBank/DDBJ databases">
        <authorList>
            <consortium name="DOE Joint Genome Institute"/>
            <person name="Kuo A."/>
            <person name="Ruytinx J."/>
            <person name="Rineau F."/>
            <person name="Colpaert J."/>
            <person name="Kohler A."/>
            <person name="Nagy L.G."/>
            <person name="Floudas D."/>
            <person name="Copeland A."/>
            <person name="Barry K.W."/>
            <person name="Cichocki N."/>
            <person name="Veneault-Fourrey C."/>
            <person name="LaButti K."/>
            <person name="Lindquist E.A."/>
            <person name="Lipzen A."/>
            <person name="Lundell T."/>
            <person name="Morin E."/>
            <person name="Murat C."/>
            <person name="Sun H."/>
            <person name="Tunlid A."/>
            <person name="Henrissat B."/>
            <person name="Grigoriev I.V."/>
            <person name="Hibbett D.S."/>
            <person name="Martin F."/>
            <person name="Nordberg H.P."/>
            <person name="Cantor M.N."/>
            <person name="Hua S.X."/>
        </authorList>
    </citation>
    <scope>NUCLEOTIDE SEQUENCE [LARGE SCALE GENOMIC DNA]</scope>
    <source>
        <strain evidence="2 3">UH-Slu-Lm8-n1</strain>
    </source>
</reference>
<dbReference type="OrthoDB" id="2692946at2759"/>